<comment type="similarity">
    <text evidence="2 8">Belongs to the sodium:solute symporter (SSF) (TC 2.A.21) family.</text>
</comment>
<dbReference type="CDD" id="cd11480">
    <property type="entry name" value="SLC5sbd_u4"/>
    <property type="match status" value="1"/>
</dbReference>
<dbReference type="RefSeq" id="WP_086742432.1">
    <property type="nucleotide sequence ID" value="NZ_MWPV01000001.1"/>
</dbReference>
<keyword evidence="7 9" id="KW-0472">Membrane</keyword>
<evidence type="ECO:0000256" key="5">
    <source>
        <dbReference type="ARBA" id="ARBA00022847"/>
    </source>
</evidence>
<sequence length="574" mass="61116">MDVKTLTFIIVGASFALYIAIAIWARAGSTKEFYVAGGGVPPLANGMATAADWMSAASFISMAGIISFAGYDGGVYLMGWTGGYVLLALCLAPYLRKFGKFTVPDFIGDRYYSQTARTVAVICAIFICFTYIAGQMRGVGVVFSRFLEVEIETGVYIGMVIVFFYAVLGGMKGITYTQVAQYCVLVFAYLVPAVFISLMMTGHVLPQTGFGATLSDGSGMYLLDKLDGLSTELGFAQYTEGSKSMIDVFAITGALMVGTAGLPHVIVRFFTVPRVKDTRISAAWTLVFIAIVYTTAPAVASFARVNMIDTINGKDGSGTVYADAPAWVKNWERTGLIKFDDKNGDGKMFYSAGKIEDQNSANEVKIDRDIMVLANPEIADLPAWVIALVAAGGIAAALSTTAGLLLVISTSVSHDLLKRTFKPDITDKQELMAARLAAMVAICVSAYFGINPPGFVASVVAFAFGLAAASFFPAIIMGIFSKKMNKEGAIAGMVSGITFTAGYIIYFKFVSPELNAPANWLLGISPEGIGLIGMLVNFVVAVAVLKLTAETPAEVQEMVESIRNPKGSETAHAH</sequence>
<evidence type="ECO:0000256" key="8">
    <source>
        <dbReference type="RuleBase" id="RU362091"/>
    </source>
</evidence>
<keyword evidence="3" id="KW-0813">Transport</keyword>
<dbReference type="EMBL" id="MWPV01000001">
    <property type="protein sequence ID" value="OUL59040.1"/>
    <property type="molecule type" value="Genomic_DNA"/>
</dbReference>
<feature type="transmembrane region" description="Helical" evidence="9">
    <location>
        <begin position="488"/>
        <end position="509"/>
    </location>
</feature>
<evidence type="ECO:0000256" key="4">
    <source>
        <dbReference type="ARBA" id="ARBA00022692"/>
    </source>
</evidence>
<keyword evidence="11" id="KW-1185">Reference proteome</keyword>
<dbReference type="PANTHER" id="PTHR48086">
    <property type="entry name" value="SODIUM/PROLINE SYMPORTER-RELATED"/>
    <property type="match status" value="1"/>
</dbReference>
<feature type="transmembrane region" description="Helical" evidence="9">
    <location>
        <begin position="248"/>
        <end position="270"/>
    </location>
</feature>
<feature type="transmembrane region" description="Helical" evidence="9">
    <location>
        <begin position="183"/>
        <end position="205"/>
    </location>
</feature>
<feature type="transmembrane region" description="Helical" evidence="9">
    <location>
        <begin position="529"/>
        <end position="549"/>
    </location>
</feature>
<dbReference type="InterPro" id="IPR001734">
    <property type="entry name" value="Na/solute_symporter"/>
</dbReference>
<keyword evidence="6 9" id="KW-1133">Transmembrane helix</keyword>
<feature type="transmembrane region" description="Helical" evidence="9">
    <location>
        <begin position="282"/>
        <end position="303"/>
    </location>
</feature>
<dbReference type="PANTHER" id="PTHR48086:SF5">
    <property type="entry name" value="NA(+):SOLUTE SYMPORTER (SSF FAMILY)"/>
    <property type="match status" value="1"/>
</dbReference>
<reference evidence="10 11" key="1">
    <citation type="submission" date="2017-02" db="EMBL/GenBank/DDBJ databases">
        <title>Pseudoalteromonas ulvae TC14 Genome.</title>
        <authorList>
            <person name="Molmeret M."/>
        </authorList>
    </citation>
    <scope>NUCLEOTIDE SEQUENCE [LARGE SCALE GENOMIC DNA]</scope>
    <source>
        <strain evidence="10">TC14</strain>
    </source>
</reference>
<dbReference type="InterPro" id="IPR050277">
    <property type="entry name" value="Sodium:Solute_Symporter"/>
</dbReference>
<evidence type="ECO:0000256" key="7">
    <source>
        <dbReference type="ARBA" id="ARBA00023136"/>
    </source>
</evidence>
<dbReference type="PROSITE" id="PS50283">
    <property type="entry name" value="NA_SOLUT_SYMP_3"/>
    <property type="match status" value="1"/>
</dbReference>
<dbReference type="GO" id="GO:0005886">
    <property type="term" value="C:plasma membrane"/>
    <property type="evidence" value="ECO:0007669"/>
    <property type="project" value="TreeGrafter"/>
</dbReference>
<feature type="transmembrane region" description="Helical" evidence="9">
    <location>
        <begin position="154"/>
        <end position="171"/>
    </location>
</feature>
<gene>
    <name evidence="10" type="ORF">B1199_01785</name>
</gene>
<dbReference type="Gene3D" id="1.20.1730.10">
    <property type="entry name" value="Sodium/glucose cotransporter"/>
    <property type="match status" value="1"/>
</dbReference>
<evidence type="ECO:0000313" key="10">
    <source>
        <dbReference type="EMBL" id="OUL59040.1"/>
    </source>
</evidence>
<feature type="transmembrane region" description="Helical" evidence="9">
    <location>
        <begin position="6"/>
        <end position="25"/>
    </location>
</feature>
<dbReference type="Pfam" id="PF00474">
    <property type="entry name" value="SSF"/>
    <property type="match status" value="2"/>
</dbReference>
<feature type="transmembrane region" description="Helical" evidence="9">
    <location>
        <begin position="77"/>
        <end position="95"/>
    </location>
</feature>
<dbReference type="InterPro" id="IPR019899">
    <property type="entry name" value="Na/solute_symporter_VC_2705"/>
</dbReference>
<dbReference type="Proteomes" id="UP000194841">
    <property type="component" value="Unassembled WGS sequence"/>
</dbReference>
<evidence type="ECO:0000256" key="9">
    <source>
        <dbReference type="SAM" id="Phobius"/>
    </source>
</evidence>
<keyword evidence="4 9" id="KW-0812">Transmembrane</keyword>
<protein>
    <submittedName>
        <fullName evidence="10">Cation acetate symporter</fullName>
    </submittedName>
</protein>
<evidence type="ECO:0000256" key="1">
    <source>
        <dbReference type="ARBA" id="ARBA00004141"/>
    </source>
</evidence>
<evidence type="ECO:0000256" key="3">
    <source>
        <dbReference type="ARBA" id="ARBA00022448"/>
    </source>
</evidence>
<comment type="caution">
    <text evidence="10">The sequence shown here is derived from an EMBL/GenBank/DDBJ whole genome shotgun (WGS) entry which is preliminary data.</text>
</comment>
<name>A0A244CTT7_PSEDV</name>
<evidence type="ECO:0000313" key="11">
    <source>
        <dbReference type="Proteomes" id="UP000194841"/>
    </source>
</evidence>
<proteinExistence type="inferred from homology"/>
<dbReference type="GO" id="GO:0015293">
    <property type="term" value="F:symporter activity"/>
    <property type="evidence" value="ECO:0007669"/>
    <property type="project" value="UniProtKB-KW"/>
</dbReference>
<dbReference type="OrthoDB" id="9764416at2"/>
<keyword evidence="5" id="KW-0769">Symport</keyword>
<organism evidence="10 11">
    <name type="scientific">Pseudoalteromonas ulvae</name>
    <dbReference type="NCBI Taxonomy" id="107327"/>
    <lineage>
        <taxon>Bacteria</taxon>
        <taxon>Pseudomonadati</taxon>
        <taxon>Pseudomonadota</taxon>
        <taxon>Gammaproteobacteria</taxon>
        <taxon>Alteromonadales</taxon>
        <taxon>Pseudoalteromonadaceae</taxon>
        <taxon>Pseudoalteromonas</taxon>
    </lineage>
</organism>
<evidence type="ECO:0000256" key="6">
    <source>
        <dbReference type="ARBA" id="ARBA00022989"/>
    </source>
</evidence>
<feature type="transmembrane region" description="Helical" evidence="9">
    <location>
        <begin position="116"/>
        <end position="134"/>
    </location>
</feature>
<comment type="subcellular location">
    <subcellularLocation>
        <location evidence="1">Membrane</location>
        <topology evidence="1">Multi-pass membrane protein</topology>
    </subcellularLocation>
</comment>
<feature type="transmembrane region" description="Helical" evidence="9">
    <location>
        <begin position="456"/>
        <end position="476"/>
    </location>
</feature>
<dbReference type="AlphaFoldDB" id="A0A244CTT7"/>
<feature type="transmembrane region" description="Helical" evidence="9">
    <location>
        <begin position="381"/>
        <end position="410"/>
    </location>
</feature>
<dbReference type="NCBIfam" id="TIGR03648">
    <property type="entry name" value="Na_symport_lg"/>
    <property type="match status" value="1"/>
</dbReference>
<evidence type="ECO:0000256" key="2">
    <source>
        <dbReference type="ARBA" id="ARBA00006434"/>
    </source>
</evidence>
<feature type="transmembrane region" description="Helical" evidence="9">
    <location>
        <begin position="431"/>
        <end position="450"/>
    </location>
</feature>
<accession>A0A244CTT7</accession>
<dbReference type="InterPro" id="IPR038377">
    <property type="entry name" value="Na/Glc_symporter_sf"/>
</dbReference>